<dbReference type="CDD" id="cd02440">
    <property type="entry name" value="AdoMet_MTases"/>
    <property type="match status" value="1"/>
</dbReference>
<evidence type="ECO:0000313" key="2">
    <source>
        <dbReference type="Proteomes" id="UP001515943"/>
    </source>
</evidence>
<dbReference type="InterPro" id="IPR006764">
    <property type="entry name" value="SAM_dep_MeTrfase_SAV2177_type"/>
</dbReference>
<dbReference type="Pfam" id="PF04672">
    <property type="entry name" value="Methyltransf_19"/>
    <property type="match status" value="1"/>
</dbReference>
<keyword evidence="2" id="KW-1185">Reference proteome</keyword>
<evidence type="ECO:0000313" key="1">
    <source>
        <dbReference type="EMBL" id="NKE62797.1"/>
    </source>
</evidence>
<evidence type="ECO:0008006" key="3">
    <source>
        <dbReference type="Google" id="ProtNLM"/>
    </source>
</evidence>
<name>A0ABX1FW91_9PSEU</name>
<protein>
    <recommendedName>
        <fullName evidence="3">S-adenosyl methyltransferase</fullName>
    </recommendedName>
</protein>
<sequence length="300" mass="33402">MIPNFGHYDHRACRRWHILRGVINPKTPPSADLPPIWAPGAADPDKPSTARVRDYWLGGVHNSAADRRLGEQFTLCAPQLPYLVRTHRNFLRRVVTRLVRDGVHQFVDLGSGMPTAGNVHKVAQRVNPECRVVYTDIDPVVVAESRELLAGDDRTTYLHADLRRPEQILDSPDLRGLLDLDEPVALLAIDMLHHVLDSAGPAQLLTTYADALGPACQVALSHTYRDERMLDALRLYSDIYNKPLPEFAFRSAAEVGDLLAGFEVSEPGLVPIPLWLPDADTEPDQNPEHFSGCAALARRR</sequence>
<dbReference type="InterPro" id="IPR029063">
    <property type="entry name" value="SAM-dependent_MTases_sf"/>
</dbReference>
<organism evidence="1 2">
    <name type="scientific">Lentzea indica</name>
    <dbReference type="NCBI Taxonomy" id="2604800"/>
    <lineage>
        <taxon>Bacteria</taxon>
        <taxon>Bacillati</taxon>
        <taxon>Actinomycetota</taxon>
        <taxon>Actinomycetes</taxon>
        <taxon>Pseudonocardiales</taxon>
        <taxon>Pseudonocardiaceae</taxon>
        <taxon>Lentzea</taxon>
    </lineage>
</organism>
<gene>
    <name evidence="1" type="ORF">FXN61_41185</name>
</gene>
<dbReference type="PIRSF" id="PIRSF017393">
    <property type="entry name" value="MTase_SAV2177"/>
    <property type="match status" value="1"/>
</dbReference>
<accession>A0ABX1FW91</accession>
<dbReference type="EMBL" id="VSRL01000285">
    <property type="protein sequence ID" value="NKE62797.1"/>
    <property type="molecule type" value="Genomic_DNA"/>
</dbReference>
<dbReference type="SUPFAM" id="SSF53335">
    <property type="entry name" value="S-adenosyl-L-methionine-dependent methyltransferases"/>
    <property type="match status" value="1"/>
</dbReference>
<dbReference type="Proteomes" id="UP001515943">
    <property type="component" value="Unassembled WGS sequence"/>
</dbReference>
<proteinExistence type="predicted"/>
<reference evidence="1 2" key="1">
    <citation type="submission" date="2019-08" db="EMBL/GenBank/DDBJ databases">
        <title>Lentzea from Indian Himalayas.</title>
        <authorList>
            <person name="Mandal S."/>
            <person name="Mallick Gupta A."/>
            <person name="Maiti P.K."/>
            <person name="Sarkar J."/>
            <person name="Mandal S."/>
        </authorList>
    </citation>
    <scope>NUCLEOTIDE SEQUENCE [LARGE SCALE GENOMIC DNA]</scope>
    <source>
        <strain evidence="1 2">PSKA42</strain>
    </source>
</reference>
<comment type="caution">
    <text evidence="1">The sequence shown here is derived from an EMBL/GenBank/DDBJ whole genome shotgun (WGS) entry which is preliminary data.</text>
</comment>
<dbReference type="Gene3D" id="3.40.50.150">
    <property type="entry name" value="Vaccinia Virus protein VP39"/>
    <property type="match status" value="1"/>
</dbReference>